<keyword evidence="2" id="KW-0863">Zinc-finger</keyword>
<evidence type="ECO:0000256" key="5">
    <source>
        <dbReference type="SAM" id="Phobius"/>
    </source>
</evidence>
<evidence type="ECO:0000256" key="4">
    <source>
        <dbReference type="SAM" id="MobiDB-lite"/>
    </source>
</evidence>
<dbReference type="Proteomes" id="UP000789570">
    <property type="component" value="Unassembled WGS sequence"/>
</dbReference>
<feature type="compositionally biased region" description="Polar residues" evidence="4">
    <location>
        <begin position="15"/>
        <end position="29"/>
    </location>
</feature>
<dbReference type="PANTHER" id="PTHR46347">
    <property type="entry name" value="RING/FYVE/PHD ZINC FINGER SUPERFAMILY PROTEIN"/>
    <property type="match status" value="1"/>
</dbReference>
<dbReference type="InterPro" id="IPR011016">
    <property type="entry name" value="Znf_RING-CH"/>
</dbReference>
<evidence type="ECO:0000313" key="8">
    <source>
        <dbReference type="Proteomes" id="UP000789570"/>
    </source>
</evidence>
<dbReference type="SMART" id="SM00744">
    <property type="entry name" value="RINGv"/>
    <property type="match status" value="1"/>
</dbReference>
<dbReference type="CDD" id="cd16495">
    <property type="entry name" value="RING_CH-C4HC3_MARCH"/>
    <property type="match status" value="1"/>
</dbReference>
<dbReference type="PROSITE" id="PS51292">
    <property type="entry name" value="ZF_RING_CH"/>
    <property type="match status" value="1"/>
</dbReference>
<feature type="domain" description="RING-CH-type" evidence="6">
    <location>
        <begin position="210"/>
        <end position="289"/>
    </location>
</feature>
<reference evidence="7" key="1">
    <citation type="submission" date="2021-06" db="EMBL/GenBank/DDBJ databases">
        <authorList>
            <person name="Kallberg Y."/>
            <person name="Tangrot J."/>
            <person name="Rosling A."/>
        </authorList>
    </citation>
    <scope>NUCLEOTIDE SEQUENCE</scope>
    <source>
        <strain evidence="7">UK204</strain>
    </source>
</reference>
<sequence>MDDTSSLRRHDSESESNNDNIVDSANPSNPFEFITTPSTNEPTPNEFAINRNEPIQNEVNTKETSSLSKQSSQVYISDPFEEITAETSYNPTLPNNDSSIIEFPTPAIIRTSQTDIPTNPFHALIEYNKNNSSLDRKMCKDTDEISPPPYPTDSKTSQSHSGDHITITFASPPEYTESPITTQSQPMSQSSHYGSLEDISANGSPNDESLNSTQLKYCKICQESDSPSSQGESVTDCSSYRKGKLISPCKCKGSLQYVHLGCLNQWRNSNVREEASYRCEVCKYEYKFYRTRLAKIFTSYFTLHFLTIILLFAIVYLVSYIVKLFDARKEPLDPPKDRWQDTPFLYLHVIHFIIGISIVSTWGLMFFMCLVCFNGFVQTRQTYCYCGGCGEPFSCSGGSCGSGLDCGGSGGDCGVFMAIIAAIVLITIFIFGLSCAIIAAYLFVQKIISIYLEKIHERILDVNKD</sequence>
<dbReference type="InterPro" id="IPR013083">
    <property type="entry name" value="Znf_RING/FYVE/PHD"/>
</dbReference>
<feature type="compositionally biased region" description="Polar residues" evidence="4">
    <location>
        <begin position="201"/>
        <end position="210"/>
    </location>
</feature>
<feature type="region of interest" description="Disordered" evidence="4">
    <location>
        <begin position="138"/>
        <end position="210"/>
    </location>
</feature>
<evidence type="ECO:0000259" key="6">
    <source>
        <dbReference type="PROSITE" id="PS51292"/>
    </source>
</evidence>
<feature type="transmembrane region" description="Helical" evidence="5">
    <location>
        <begin position="343"/>
        <end position="376"/>
    </location>
</feature>
<evidence type="ECO:0000256" key="3">
    <source>
        <dbReference type="ARBA" id="ARBA00022833"/>
    </source>
</evidence>
<evidence type="ECO:0000256" key="1">
    <source>
        <dbReference type="ARBA" id="ARBA00022723"/>
    </source>
</evidence>
<dbReference type="Gene3D" id="3.30.40.10">
    <property type="entry name" value="Zinc/RING finger domain, C3HC4 (zinc finger)"/>
    <property type="match status" value="1"/>
</dbReference>
<dbReference type="GO" id="GO:0008270">
    <property type="term" value="F:zinc ion binding"/>
    <property type="evidence" value="ECO:0007669"/>
    <property type="project" value="UniProtKB-KW"/>
</dbReference>
<dbReference type="AlphaFoldDB" id="A0A9N9FZC2"/>
<feature type="region of interest" description="Disordered" evidence="4">
    <location>
        <begin position="1"/>
        <end position="43"/>
    </location>
</feature>
<gene>
    <name evidence="7" type="ORF">FCALED_LOCUS6952</name>
</gene>
<feature type="transmembrane region" description="Helical" evidence="5">
    <location>
        <begin position="300"/>
        <end position="322"/>
    </location>
</feature>
<accession>A0A9N9FZC2</accession>
<keyword evidence="5" id="KW-0472">Membrane</keyword>
<dbReference type="EMBL" id="CAJVPQ010001750">
    <property type="protein sequence ID" value="CAG8568089.1"/>
    <property type="molecule type" value="Genomic_DNA"/>
</dbReference>
<feature type="compositionally biased region" description="Basic and acidic residues" evidence="4">
    <location>
        <begin position="1"/>
        <end position="13"/>
    </location>
</feature>
<dbReference type="Pfam" id="PF12906">
    <property type="entry name" value="RINGv"/>
    <property type="match status" value="1"/>
</dbReference>
<evidence type="ECO:0000313" key="7">
    <source>
        <dbReference type="EMBL" id="CAG8568089.1"/>
    </source>
</evidence>
<keyword evidence="3" id="KW-0862">Zinc</keyword>
<keyword evidence="5" id="KW-0812">Transmembrane</keyword>
<comment type="caution">
    <text evidence="7">The sequence shown here is derived from an EMBL/GenBank/DDBJ whole genome shotgun (WGS) entry which is preliminary data.</text>
</comment>
<proteinExistence type="predicted"/>
<protein>
    <submittedName>
        <fullName evidence="7">723_t:CDS:1</fullName>
    </submittedName>
</protein>
<dbReference type="PANTHER" id="PTHR46347:SF1">
    <property type="entry name" value="RING_FYVE_PHD ZINC FINGER SUPERFAMILY PROTEIN"/>
    <property type="match status" value="1"/>
</dbReference>
<evidence type="ECO:0000256" key="2">
    <source>
        <dbReference type="ARBA" id="ARBA00022771"/>
    </source>
</evidence>
<name>A0A9N9FZC2_9GLOM</name>
<keyword evidence="1" id="KW-0479">Metal-binding</keyword>
<keyword evidence="5" id="KW-1133">Transmembrane helix</keyword>
<dbReference type="SUPFAM" id="SSF57850">
    <property type="entry name" value="RING/U-box"/>
    <property type="match status" value="1"/>
</dbReference>
<organism evidence="7 8">
    <name type="scientific">Funneliformis caledonium</name>
    <dbReference type="NCBI Taxonomy" id="1117310"/>
    <lineage>
        <taxon>Eukaryota</taxon>
        <taxon>Fungi</taxon>
        <taxon>Fungi incertae sedis</taxon>
        <taxon>Mucoromycota</taxon>
        <taxon>Glomeromycotina</taxon>
        <taxon>Glomeromycetes</taxon>
        <taxon>Glomerales</taxon>
        <taxon>Glomeraceae</taxon>
        <taxon>Funneliformis</taxon>
    </lineage>
</organism>
<dbReference type="OrthoDB" id="264354at2759"/>
<keyword evidence="8" id="KW-1185">Reference proteome</keyword>
<feature type="compositionally biased region" description="Polar residues" evidence="4">
    <location>
        <begin position="178"/>
        <end position="193"/>
    </location>
</feature>
<feature type="transmembrane region" description="Helical" evidence="5">
    <location>
        <begin position="415"/>
        <end position="444"/>
    </location>
</feature>